<keyword evidence="8" id="KW-0350">Heme biosynthesis</keyword>
<dbReference type="AlphaFoldDB" id="A0A1H6ZW23"/>
<evidence type="ECO:0000256" key="1">
    <source>
        <dbReference type="ARBA" id="ARBA00004141"/>
    </source>
</evidence>
<reference evidence="12 13" key="1">
    <citation type="submission" date="2016-10" db="EMBL/GenBank/DDBJ databases">
        <authorList>
            <person name="de Groot N.N."/>
        </authorList>
    </citation>
    <scope>NUCLEOTIDE SEQUENCE [LARGE SCALE GENOMIC DNA]</scope>
    <source>
        <strain evidence="12 13">DSM 19938</strain>
    </source>
</reference>
<proteinExistence type="predicted"/>
<accession>A0A1H6ZW23</accession>
<evidence type="ECO:0000256" key="4">
    <source>
        <dbReference type="ARBA" id="ARBA00022723"/>
    </source>
</evidence>
<evidence type="ECO:0000256" key="11">
    <source>
        <dbReference type="ARBA" id="ARBA00023444"/>
    </source>
</evidence>
<dbReference type="Pfam" id="PF02628">
    <property type="entry name" value="COX15-CtaA"/>
    <property type="match status" value="1"/>
</dbReference>
<evidence type="ECO:0000256" key="7">
    <source>
        <dbReference type="ARBA" id="ARBA00023004"/>
    </source>
</evidence>
<evidence type="ECO:0000256" key="6">
    <source>
        <dbReference type="ARBA" id="ARBA00023002"/>
    </source>
</evidence>
<dbReference type="GO" id="GO:0006784">
    <property type="term" value="P:heme A biosynthetic process"/>
    <property type="evidence" value="ECO:0007669"/>
    <property type="project" value="InterPro"/>
</dbReference>
<dbReference type="GO" id="GO:0016020">
    <property type="term" value="C:membrane"/>
    <property type="evidence" value="ECO:0007669"/>
    <property type="project" value="UniProtKB-SubCell"/>
</dbReference>
<evidence type="ECO:0000256" key="5">
    <source>
        <dbReference type="ARBA" id="ARBA00022989"/>
    </source>
</evidence>
<dbReference type="GO" id="GO:0016491">
    <property type="term" value="F:oxidoreductase activity"/>
    <property type="evidence" value="ECO:0007669"/>
    <property type="project" value="UniProtKB-KW"/>
</dbReference>
<evidence type="ECO:0000256" key="3">
    <source>
        <dbReference type="ARBA" id="ARBA00022692"/>
    </source>
</evidence>
<comment type="pathway">
    <text evidence="11">Porphyrin-containing compound metabolism.</text>
</comment>
<protein>
    <submittedName>
        <fullName evidence="12">Cytochrome c oxidase assembly protein subunit 15</fullName>
    </submittedName>
</protein>
<dbReference type="PANTHER" id="PTHR35457">
    <property type="entry name" value="HEME A SYNTHASE"/>
    <property type="match status" value="1"/>
</dbReference>
<dbReference type="OrthoDB" id="1447144at2"/>
<keyword evidence="3" id="KW-0812">Transmembrane</keyword>
<keyword evidence="7" id="KW-0408">Iron</keyword>
<evidence type="ECO:0000256" key="2">
    <source>
        <dbReference type="ARBA" id="ARBA00022475"/>
    </source>
</evidence>
<keyword evidence="5" id="KW-1133">Transmembrane helix</keyword>
<dbReference type="InterPro" id="IPR003780">
    <property type="entry name" value="COX15/CtaA_fam"/>
</dbReference>
<gene>
    <name evidence="12" type="ORF">SAMN04487995_5159</name>
</gene>
<dbReference type="STRING" id="408657.SAMN04487995_5159"/>
<evidence type="ECO:0000256" key="8">
    <source>
        <dbReference type="ARBA" id="ARBA00023133"/>
    </source>
</evidence>
<evidence type="ECO:0000256" key="10">
    <source>
        <dbReference type="ARBA" id="ARBA00023157"/>
    </source>
</evidence>
<dbReference type="InterPro" id="IPR050450">
    <property type="entry name" value="COX15/CtaA_HemeA_synthase"/>
</dbReference>
<dbReference type="GO" id="GO:0046872">
    <property type="term" value="F:metal ion binding"/>
    <property type="evidence" value="ECO:0007669"/>
    <property type="project" value="UniProtKB-KW"/>
</dbReference>
<evidence type="ECO:0000313" key="12">
    <source>
        <dbReference type="EMBL" id="SEJ53922.1"/>
    </source>
</evidence>
<keyword evidence="4" id="KW-0479">Metal-binding</keyword>
<keyword evidence="9" id="KW-0472">Membrane</keyword>
<dbReference type="Proteomes" id="UP000199532">
    <property type="component" value="Unassembled WGS sequence"/>
</dbReference>
<evidence type="ECO:0000256" key="9">
    <source>
        <dbReference type="ARBA" id="ARBA00023136"/>
    </source>
</evidence>
<dbReference type="RefSeq" id="WP_090339993.1">
    <property type="nucleotide sequence ID" value="NZ_FNXY01000009.1"/>
</dbReference>
<keyword evidence="6" id="KW-0560">Oxidoreductase</keyword>
<dbReference type="PANTHER" id="PTHR35457:SF1">
    <property type="entry name" value="HEME A SYNTHASE"/>
    <property type="match status" value="1"/>
</dbReference>
<dbReference type="EMBL" id="FNXY01000009">
    <property type="protein sequence ID" value="SEJ53922.1"/>
    <property type="molecule type" value="Genomic_DNA"/>
</dbReference>
<comment type="subcellular location">
    <subcellularLocation>
        <location evidence="1">Membrane</location>
        <topology evidence="1">Multi-pass membrane protein</topology>
    </subcellularLocation>
</comment>
<keyword evidence="10" id="KW-1015">Disulfide bond</keyword>
<keyword evidence="2" id="KW-1003">Cell membrane</keyword>
<sequence length="342" mass="38647">MTNLTQLIDSRVNRRFRRLTLNTVITLYILIMVGGVVRSTGAGMGCPDWPKCFGSWIPPTEVSQLPLNYKEIYGAKLKGEVIFNPVKTWIEYVNRLFGAFTGIMIFVTLLSSIPYLKSNRKSLFVYSLLAFILVGLQGWLGSKVVSSELHPVMITVHMLLAIVIVFILIYLFIRASYSEERDGKLISNKSLINKLSFLVLTLSLIQILIGTQVREMMDEAIRALGYEGRSEWVSELGIPFYIHRSFSILVLAANIFWINKTDHSIAGGSRIKQMGKGCLAILGLEIFTGIIMAYFGVPAFAQPVHLTLAVIMIGLQFMMWLLMNADRFSWHKEIVKLREDLV</sequence>
<evidence type="ECO:0000313" key="13">
    <source>
        <dbReference type="Proteomes" id="UP000199532"/>
    </source>
</evidence>
<name>A0A1H6ZW23_9BACT</name>
<keyword evidence="13" id="KW-1185">Reference proteome</keyword>
<organism evidence="12 13">
    <name type="scientific">Dyadobacter koreensis</name>
    <dbReference type="NCBI Taxonomy" id="408657"/>
    <lineage>
        <taxon>Bacteria</taxon>
        <taxon>Pseudomonadati</taxon>
        <taxon>Bacteroidota</taxon>
        <taxon>Cytophagia</taxon>
        <taxon>Cytophagales</taxon>
        <taxon>Spirosomataceae</taxon>
        <taxon>Dyadobacter</taxon>
    </lineage>
</organism>